<accession>A0ACC0AXR5</accession>
<sequence>MKPVPAYRQPCFLPTPPTPDGSIDLAAPEPATAASTPPIYCVGPVPPRLSTPLSHTVLLAGQPLDQPCPTKIKIVFLRKVRNGDRGMESSGLDDPCMNHVSLMAFKLISKLRHYISGRPRSSLNILVSSSLNSCTSQLTSSPDAFKGKKVGAGLEGPLLYRTGIGVEKLLGNDCLPTPRALCSLLTLFTTKLHELVASLFSLPAASFAFRRVVLFHTLRCGAEYGTQLVRSVETRSLNPSAVSFAAKLHTGRRENTGQERKTKVVAVLPLENPQPRVVSQKSPTQFSRDTWFASFNLSIPSPPLALGSHLSLKVISYFQGGRQAAHSDIEGRSNFLILYEIICHSYYLMILLGLRFFHLLYGFIAQFSLYQPLTISYRQVGMTALSAYATKAASQAALTANYARLGGRASLFVSVGALVASIQGREIEIVTNLVGGNEGIPGIGKKLHSGRVLG</sequence>
<gene>
    <name evidence="1" type="ORF">M9H77_23569</name>
</gene>
<evidence type="ECO:0000313" key="1">
    <source>
        <dbReference type="EMBL" id="KAI5664246.1"/>
    </source>
</evidence>
<proteinExistence type="predicted"/>
<organism evidence="1 2">
    <name type="scientific">Catharanthus roseus</name>
    <name type="common">Madagascar periwinkle</name>
    <name type="synonym">Vinca rosea</name>
    <dbReference type="NCBI Taxonomy" id="4058"/>
    <lineage>
        <taxon>Eukaryota</taxon>
        <taxon>Viridiplantae</taxon>
        <taxon>Streptophyta</taxon>
        <taxon>Embryophyta</taxon>
        <taxon>Tracheophyta</taxon>
        <taxon>Spermatophyta</taxon>
        <taxon>Magnoliopsida</taxon>
        <taxon>eudicotyledons</taxon>
        <taxon>Gunneridae</taxon>
        <taxon>Pentapetalae</taxon>
        <taxon>asterids</taxon>
        <taxon>lamiids</taxon>
        <taxon>Gentianales</taxon>
        <taxon>Apocynaceae</taxon>
        <taxon>Rauvolfioideae</taxon>
        <taxon>Vinceae</taxon>
        <taxon>Catharanthinae</taxon>
        <taxon>Catharanthus</taxon>
    </lineage>
</organism>
<protein>
    <submittedName>
        <fullName evidence="1">Uncharacterized protein</fullName>
    </submittedName>
</protein>
<name>A0ACC0AXR5_CATRO</name>
<keyword evidence="2" id="KW-1185">Reference proteome</keyword>
<dbReference type="Proteomes" id="UP001060085">
    <property type="component" value="Linkage Group LG05"/>
</dbReference>
<reference evidence="2" key="1">
    <citation type="journal article" date="2023" name="Nat. Plants">
        <title>Single-cell RNA sequencing provides a high-resolution roadmap for understanding the multicellular compartmentation of specialized metabolism.</title>
        <authorList>
            <person name="Sun S."/>
            <person name="Shen X."/>
            <person name="Li Y."/>
            <person name="Li Y."/>
            <person name="Wang S."/>
            <person name="Li R."/>
            <person name="Zhang H."/>
            <person name="Shen G."/>
            <person name="Guo B."/>
            <person name="Wei J."/>
            <person name="Xu J."/>
            <person name="St-Pierre B."/>
            <person name="Chen S."/>
            <person name="Sun C."/>
        </authorList>
    </citation>
    <scope>NUCLEOTIDE SEQUENCE [LARGE SCALE GENOMIC DNA]</scope>
</reference>
<dbReference type="EMBL" id="CM044705">
    <property type="protein sequence ID" value="KAI5664246.1"/>
    <property type="molecule type" value="Genomic_DNA"/>
</dbReference>
<comment type="caution">
    <text evidence="1">The sequence shown here is derived from an EMBL/GenBank/DDBJ whole genome shotgun (WGS) entry which is preliminary data.</text>
</comment>
<evidence type="ECO:0000313" key="2">
    <source>
        <dbReference type="Proteomes" id="UP001060085"/>
    </source>
</evidence>